<dbReference type="EMBL" id="KV428326">
    <property type="protein sequence ID" value="KZT32502.1"/>
    <property type="molecule type" value="Genomic_DNA"/>
</dbReference>
<keyword evidence="3" id="KW-0560">Oxidoreductase</keyword>
<dbReference type="PANTHER" id="PTHR43477:SF1">
    <property type="entry name" value="DIHYDROANTICAPSIN 7-DEHYDROGENASE"/>
    <property type="match status" value="1"/>
</dbReference>
<dbReference type="OrthoDB" id="294295at2759"/>
<dbReference type="PANTHER" id="PTHR43477">
    <property type="entry name" value="DIHYDROANTICAPSIN 7-DEHYDROGENASE"/>
    <property type="match status" value="1"/>
</dbReference>
<evidence type="ECO:0000313" key="4">
    <source>
        <dbReference type="EMBL" id="KZT32502.1"/>
    </source>
</evidence>
<gene>
    <name evidence="4" type="ORF">SISSUDRAFT_1066884</name>
</gene>
<dbReference type="Proteomes" id="UP000076798">
    <property type="component" value="Unassembled WGS sequence"/>
</dbReference>
<dbReference type="GO" id="GO:0016491">
    <property type="term" value="F:oxidoreductase activity"/>
    <property type="evidence" value="ECO:0007669"/>
    <property type="project" value="UniProtKB-KW"/>
</dbReference>
<dbReference type="Gene3D" id="3.40.50.720">
    <property type="entry name" value="NAD(P)-binding Rossmann-like Domain"/>
    <property type="match status" value="1"/>
</dbReference>
<dbReference type="Pfam" id="PF23441">
    <property type="entry name" value="SDR"/>
    <property type="match status" value="1"/>
</dbReference>
<evidence type="ECO:0000256" key="1">
    <source>
        <dbReference type="ARBA" id="ARBA00006484"/>
    </source>
</evidence>
<evidence type="ECO:0000256" key="2">
    <source>
        <dbReference type="ARBA" id="ARBA00022857"/>
    </source>
</evidence>
<dbReference type="SUPFAM" id="SSF51735">
    <property type="entry name" value="NAD(P)-binding Rossmann-fold domains"/>
    <property type="match status" value="1"/>
</dbReference>
<accession>A0A165XSQ2</accession>
<sequence>MSDLNGQTIVIIGGSSGIGFAVATQALRSRASHVIMASSSSQKVDNALKRLDALIRQSGLIAHVTGKVLDMKDSNQIRAFFSEIGQLDHLVITSGDPPILGPFKTLDLDQARGSFDTRFWGAAVAAQSAQLKKGGSIVLTVGTVIKKPEPGWALVTGQAGATDSLTRGLAVDLAPIRVNIIAPGYVNTELWDTVPQDAREKMLQEAADKLPVKHVASADEIAEAYLFCMKCGFIAGETLHVNGGQT</sequence>
<evidence type="ECO:0000313" key="5">
    <source>
        <dbReference type="Proteomes" id="UP000076798"/>
    </source>
</evidence>
<dbReference type="InterPro" id="IPR002347">
    <property type="entry name" value="SDR_fam"/>
</dbReference>
<name>A0A165XSQ2_9AGAM</name>
<dbReference type="AlphaFoldDB" id="A0A165XSQ2"/>
<dbReference type="PRINTS" id="PR00081">
    <property type="entry name" value="GDHRDH"/>
</dbReference>
<dbReference type="STRING" id="1314776.A0A165XSQ2"/>
<dbReference type="InterPro" id="IPR051122">
    <property type="entry name" value="SDR_DHRS6-like"/>
</dbReference>
<protein>
    <submittedName>
        <fullName evidence="4">NAD(P)-binding protein</fullName>
    </submittedName>
</protein>
<keyword evidence="5" id="KW-1185">Reference proteome</keyword>
<keyword evidence="2" id="KW-0521">NADP</keyword>
<proteinExistence type="inferred from homology"/>
<dbReference type="InterPro" id="IPR057571">
    <property type="entry name" value="SDR_PhqE-like"/>
</dbReference>
<reference evidence="4 5" key="1">
    <citation type="journal article" date="2016" name="Mol. Biol. Evol.">
        <title>Comparative Genomics of Early-Diverging Mushroom-Forming Fungi Provides Insights into the Origins of Lignocellulose Decay Capabilities.</title>
        <authorList>
            <person name="Nagy L.G."/>
            <person name="Riley R."/>
            <person name="Tritt A."/>
            <person name="Adam C."/>
            <person name="Daum C."/>
            <person name="Floudas D."/>
            <person name="Sun H."/>
            <person name="Yadav J.S."/>
            <person name="Pangilinan J."/>
            <person name="Larsson K.H."/>
            <person name="Matsuura K."/>
            <person name="Barry K."/>
            <person name="Labutti K."/>
            <person name="Kuo R."/>
            <person name="Ohm R.A."/>
            <person name="Bhattacharya S.S."/>
            <person name="Shirouzu T."/>
            <person name="Yoshinaga Y."/>
            <person name="Martin F.M."/>
            <person name="Grigoriev I.V."/>
            <person name="Hibbett D.S."/>
        </authorList>
    </citation>
    <scope>NUCLEOTIDE SEQUENCE [LARGE SCALE GENOMIC DNA]</scope>
    <source>
        <strain evidence="4 5">HHB10207 ss-3</strain>
    </source>
</reference>
<organism evidence="4 5">
    <name type="scientific">Sistotremastrum suecicum HHB10207 ss-3</name>
    <dbReference type="NCBI Taxonomy" id="1314776"/>
    <lineage>
        <taxon>Eukaryota</taxon>
        <taxon>Fungi</taxon>
        <taxon>Dikarya</taxon>
        <taxon>Basidiomycota</taxon>
        <taxon>Agaricomycotina</taxon>
        <taxon>Agaricomycetes</taxon>
        <taxon>Sistotremastrales</taxon>
        <taxon>Sistotremastraceae</taxon>
        <taxon>Sistotremastrum</taxon>
    </lineage>
</organism>
<dbReference type="InterPro" id="IPR036291">
    <property type="entry name" value="NAD(P)-bd_dom_sf"/>
</dbReference>
<evidence type="ECO:0000256" key="3">
    <source>
        <dbReference type="ARBA" id="ARBA00023002"/>
    </source>
</evidence>
<comment type="similarity">
    <text evidence="1">Belongs to the short-chain dehydrogenases/reductases (SDR) family.</text>
</comment>